<keyword evidence="6" id="KW-1185">Reference proteome</keyword>
<dbReference type="EMBL" id="JAEPRC010000134">
    <property type="protein sequence ID" value="KAG2207123.1"/>
    <property type="molecule type" value="Genomic_DNA"/>
</dbReference>
<evidence type="ECO:0000256" key="4">
    <source>
        <dbReference type="PIRSR" id="PIRSR001365-2"/>
    </source>
</evidence>
<reference evidence="5" key="1">
    <citation type="submission" date="2020-12" db="EMBL/GenBank/DDBJ databases">
        <title>Metabolic potential, ecology and presence of endohyphal bacteria is reflected in genomic diversity of Mucoromycotina.</title>
        <authorList>
            <person name="Muszewska A."/>
            <person name="Okrasinska A."/>
            <person name="Steczkiewicz K."/>
            <person name="Drgas O."/>
            <person name="Orlowska M."/>
            <person name="Perlinska-Lenart U."/>
            <person name="Aleksandrzak-Piekarczyk T."/>
            <person name="Szatraj K."/>
            <person name="Zielenkiewicz U."/>
            <person name="Pilsyk S."/>
            <person name="Malc E."/>
            <person name="Mieczkowski P."/>
            <person name="Kruszewska J.S."/>
            <person name="Biernat P."/>
            <person name="Pawlowska J."/>
        </authorList>
    </citation>
    <scope>NUCLEOTIDE SEQUENCE</scope>
    <source>
        <strain evidence="5">CBS 226.32</strain>
    </source>
</reference>
<dbReference type="SUPFAM" id="SSF51569">
    <property type="entry name" value="Aldolase"/>
    <property type="match status" value="1"/>
</dbReference>
<dbReference type="AlphaFoldDB" id="A0A8H7RAE0"/>
<proteinExistence type="inferred from homology"/>
<accession>A0A8H7RAE0</accession>
<evidence type="ECO:0000256" key="2">
    <source>
        <dbReference type="PIRNR" id="PIRNR001365"/>
    </source>
</evidence>
<protein>
    <recommendedName>
        <fullName evidence="7">4-hydroxy-tetrahydrodipicolinate synthase</fullName>
    </recommendedName>
</protein>
<dbReference type="PRINTS" id="PR00146">
    <property type="entry name" value="DHPICSNTHASE"/>
</dbReference>
<feature type="active site" description="Schiff-base intermediate with substrate" evidence="3">
    <location>
        <position position="168"/>
    </location>
</feature>
<comment type="caution">
    <text evidence="5">The sequence shown here is derived from an EMBL/GenBank/DDBJ whole genome shotgun (WGS) entry which is preliminary data.</text>
</comment>
<dbReference type="PIRSF" id="PIRSF001365">
    <property type="entry name" value="DHDPS"/>
    <property type="match status" value="1"/>
</dbReference>
<name>A0A8H7RAE0_9FUNG</name>
<evidence type="ECO:0000313" key="6">
    <source>
        <dbReference type="Proteomes" id="UP000650833"/>
    </source>
</evidence>
<dbReference type="SMART" id="SM01130">
    <property type="entry name" value="DHDPS"/>
    <property type="match status" value="1"/>
</dbReference>
<dbReference type="Gene3D" id="3.20.20.70">
    <property type="entry name" value="Aldolase class I"/>
    <property type="match status" value="1"/>
</dbReference>
<dbReference type="GO" id="GO:0008840">
    <property type="term" value="F:4-hydroxy-tetrahydrodipicolinate synthase activity"/>
    <property type="evidence" value="ECO:0007669"/>
    <property type="project" value="TreeGrafter"/>
</dbReference>
<dbReference type="PANTHER" id="PTHR12128">
    <property type="entry name" value="DIHYDRODIPICOLINATE SYNTHASE"/>
    <property type="match status" value="1"/>
</dbReference>
<organism evidence="5 6">
    <name type="scientific">Mucor plumbeus</name>
    <dbReference type="NCBI Taxonomy" id="97098"/>
    <lineage>
        <taxon>Eukaryota</taxon>
        <taxon>Fungi</taxon>
        <taxon>Fungi incertae sedis</taxon>
        <taxon>Mucoromycota</taxon>
        <taxon>Mucoromycotina</taxon>
        <taxon>Mucoromycetes</taxon>
        <taxon>Mucorales</taxon>
        <taxon>Mucorineae</taxon>
        <taxon>Mucoraceae</taxon>
        <taxon>Mucor</taxon>
    </lineage>
</organism>
<sequence>MTRRFLDYSVAMVTPFTTDGDFDESSVPRLTRYYIEQVKAPGLLISGSTGEQHCLTISERKSLYTLVAKSSPKDYPLYAGVATFKTKDAVELAKAAEEVGYAGIMLGIPPYRLPTQRELFSYVTEVANATKLPIFLYNNPRRNTVQVEPETYVHLVKTVKNKNLCGIKETGEVTNVKKIKELLGEIEAKQQSFFTGNDDLYIDLYANHEFTGLTSIAGALFPKDMTDIHQYLHNGEVDKAEEIIKTALPNIKLMQKVGFLQSLKYLLRQRGAPAGYCPPPLLDPTDQDKELLNTLLTNDENSK</sequence>
<dbReference type="OrthoDB" id="191315at2759"/>
<keyword evidence="1 2" id="KW-0456">Lyase</keyword>
<gene>
    <name evidence="5" type="ORF">INT46_003526</name>
</gene>
<dbReference type="CDD" id="cd00408">
    <property type="entry name" value="DHDPS-like"/>
    <property type="match status" value="1"/>
</dbReference>
<feature type="binding site" evidence="4">
    <location>
        <position position="49"/>
    </location>
    <ligand>
        <name>pyruvate</name>
        <dbReference type="ChEBI" id="CHEBI:15361"/>
    </ligand>
</feature>
<evidence type="ECO:0008006" key="7">
    <source>
        <dbReference type="Google" id="ProtNLM"/>
    </source>
</evidence>
<evidence type="ECO:0000313" key="5">
    <source>
        <dbReference type="EMBL" id="KAG2207123.1"/>
    </source>
</evidence>
<dbReference type="InterPro" id="IPR002220">
    <property type="entry name" value="DapA-like"/>
</dbReference>
<dbReference type="InterPro" id="IPR013785">
    <property type="entry name" value="Aldolase_TIM"/>
</dbReference>
<dbReference type="Pfam" id="PF00701">
    <property type="entry name" value="DHDPS"/>
    <property type="match status" value="1"/>
</dbReference>
<evidence type="ECO:0000256" key="1">
    <source>
        <dbReference type="ARBA" id="ARBA00023239"/>
    </source>
</evidence>
<feature type="active site" description="Proton donor/acceptor" evidence="3">
    <location>
        <position position="137"/>
    </location>
</feature>
<evidence type="ECO:0000256" key="3">
    <source>
        <dbReference type="PIRSR" id="PIRSR001365-1"/>
    </source>
</evidence>
<dbReference type="Proteomes" id="UP000650833">
    <property type="component" value="Unassembled WGS sequence"/>
</dbReference>
<comment type="similarity">
    <text evidence="2">Belongs to the DapA family.</text>
</comment>
<dbReference type="PANTHER" id="PTHR12128:SF66">
    <property type="entry name" value="4-HYDROXY-2-OXOGLUTARATE ALDOLASE, MITOCHONDRIAL"/>
    <property type="match status" value="1"/>
</dbReference>